<evidence type="ECO:0000256" key="1">
    <source>
        <dbReference type="SAM" id="MobiDB-lite"/>
    </source>
</evidence>
<name>A0ABS7VVH2_STROV</name>
<comment type="caution">
    <text evidence="2">The sequence shown here is derived from an EMBL/GenBank/DDBJ whole genome shotgun (WGS) entry which is preliminary data.</text>
</comment>
<gene>
    <name evidence="2" type="ORF">KVH32_00720</name>
</gene>
<feature type="region of interest" description="Disordered" evidence="1">
    <location>
        <begin position="40"/>
        <end position="60"/>
    </location>
</feature>
<dbReference type="Proteomes" id="UP000758701">
    <property type="component" value="Unassembled WGS sequence"/>
</dbReference>
<sequence length="204" mass="22756">MTDIAVEIELPPDWVELPLSPTADVDSWSVTEAERIAQRFAAEGEEASPEALARDLRERAEDSREREPQFALALFLSGFSASVGWLETEVWKPSEAMPELSLEQLVQALSYDHFGEPDLREVQTLAGPGVRIRQNIRGERLLRLGPRRVLQTLTYAIRPEATDRAVVMRVSWRSAALDEPMQTMADRAAETLTVTAAPGREGTE</sequence>
<organism evidence="2 3">
    <name type="scientific">Streptomyces olivaceus</name>
    <dbReference type="NCBI Taxonomy" id="47716"/>
    <lineage>
        <taxon>Bacteria</taxon>
        <taxon>Bacillati</taxon>
        <taxon>Actinomycetota</taxon>
        <taxon>Actinomycetes</taxon>
        <taxon>Kitasatosporales</taxon>
        <taxon>Streptomycetaceae</taxon>
        <taxon>Streptomyces</taxon>
    </lineage>
</organism>
<keyword evidence="3" id="KW-1185">Reference proteome</keyword>
<dbReference type="EMBL" id="JAHSTP010000001">
    <property type="protein sequence ID" value="MBZ6149694.1"/>
    <property type="molecule type" value="Genomic_DNA"/>
</dbReference>
<evidence type="ECO:0000313" key="3">
    <source>
        <dbReference type="Proteomes" id="UP000758701"/>
    </source>
</evidence>
<proteinExistence type="predicted"/>
<accession>A0ABS7VVH2</accession>
<protein>
    <submittedName>
        <fullName evidence="2">Uncharacterized protein</fullName>
    </submittedName>
</protein>
<reference evidence="2 3" key="1">
    <citation type="submission" date="2021-06" db="EMBL/GenBank/DDBJ databases">
        <title>Ecological speciation of a Streptomyces species isolated from different habitats and geographic origins.</title>
        <authorList>
            <person name="Wang J."/>
        </authorList>
    </citation>
    <scope>NUCLEOTIDE SEQUENCE [LARGE SCALE GENOMIC DNA]</scope>
    <source>
        <strain evidence="2 3">FXJ8.012</strain>
    </source>
</reference>
<evidence type="ECO:0000313" key="2">
    <source>
        <dbReference type="EMBL" id="MBZ6149694.1"/>
    </source>
</evidence>
<dbReference type="RefSeq" id="WP_031035096.1">
    <property type="nucleotide sequence ID" value="NZ_BNEG01000003.1"/>
</dbReference>